<evidence type="ECO:0000259" key="1">
    <source>
        <dbReference type="PROSITE" id="PS51186"/>
    </source>
</evidence>
<dbReference type="Gene3D" id="3.40.630.30">
    <property type="match status" value="1"/>
</dbReference>
<name>A0ABS5ZCW5_9GAMM</name>
<accession>A0ABS5ZCW5</accession>
<dbReference type="EMBL" id="JAGSOY010000015">
    <property type="protein sequence ID" value="MBU2711166.1"/>
    <property type="molecule type" value="Genomic_DNA"/>
</dbReference>
<dbReference type="Proteomes" id="UP000690515">
    <property type="component" value="Unassembled WGS sequence"/>
</dbReference>
<protein>
    <submittedName>
        <fullName evidence="2">GNAT family N-acetyltransferase</fullName>
    </submittedName>
</protein>
<dbReference type="SUPFAM" id="SSF55729">
    <property type="entry name" value="Acyl-CoA N-acyltransferases (Nat)"/>
    <property type="match status" value="1"/>
</dbReference>
<keyword evidence="3" id="KW-1185">Reference proteome</keyword>
<dbReference type="PANTHER" id="PTHR43415">
    <property type="entry name" value="SPERMIDINE N(1)-ACETYLTRANSFERASE"/>
    <property type="match status" value="1"/>
</dbReference>
<evidence type="ECO:0000313" key="2">
    <source>
        <dbReference type="EMBL" id="MBU2711166.1"/>
    </source>
</evidence>
<comment type="caution">
    <text evidence="2">The sequence shown here is derived from an EMBL/GenBank/DDBJ whole genome shotgun (WGS) entry which is preliminary data.</text>
</comment>
<gene>
    <name evidence="2" type="ORF">KCG35_08845</name>
</gene>
<dbReference type="InterPro" id="IPR000182">
    <property type="entry name" value="GNAT_dom"/>
</dbReference>
<evidence type="ECO:0000313" key="3">
    <source>
        <dbReference type="Proteomes" id="UP000690515"/>
    </source>
</evidence>
<sequence>MNLVGNTIILRAIERNDLPLLHQWSNDPEIWHWLVGWHFPYTQHSINQWWETLHTNKERFIFAIELKNKELVGTISLSDIDWKNRNAFHGLFVGNKTHRGQGIGFDALYTLMKFAFYELGLQRIDTDIIEYNESSLAFYTKKCGWHIEGQRKQWFYRQGQYWDKYLVGITRDQFNTFEQSLSKQN</sequence>
<proteinExistence type="predicted"/>
<dbReference type="PANTHER" id="PTHR43415:SF3">
    <property type="entry name" value="GNAT-FAMILY ACETYLTRANSFERASE"/>
    <property type="match status" value="1"/>
</dbReference>
<organism evidence="2 3">
    <name type="scientific">Zooshikella harenae</name>
    <dbReference type="NCBI Taxonomy" id="2827238"/>
    <lineage>
        <taxon>Bacteria</taxon>
        <taxon>Pseudomonadati</taxon>
        <taxon>Pseudomonadota</taxon>
        <taxon>Gammaproteobacteria</taxon>
        <taxon>Oceanospirillales</taxon>
        <taxon>Zooshikellaceae</taxon>
        <taxon>Zooshikella</taxon>
    </lineage>
</organism>
<dbReference type="PROSITE" id="PS51186">
    <property type="entry name" value="GNAT"/>
    <property type="match status" value="1"/>
</dbReference>
<dbReference type="InterPro" id="IPR016181">
    <property type="entry name" value="Acyl_CoA_acyltransferase"/>
</dbReference>
<feature type="domain" description="N-acetyltransferase" evidence="1">
    <location>
        <begin position="8"/>
        <end position="167"/>
    </location>
</feature>
<dbReference type="CDD" id="cd04301">
    <property type="entry name" value="NAT_SF"/>
    <property type="match status" value="1"/>
</dbReference>
<dbReference type="Pfam" id="PF13302">
    <property type="entry name" value="Acetyltransf_3"/>
    <property type="match status" value="1"/>
</dbReference>
<dbReference type="RefSeq" id="WP_215819324.1">
    <property type="nucleotide sequence ID" value="NZ_JAGSOY010000015.1"/>
</dbReference>
<reference evidence="2 3" key="1">
    <citation type="submission" date="2021-04" db="EMBL/GenBank/DDBJ databases">
        <authorList>
            <person name="Pira H."/>
            <person name="Risdian C."/>
            <person name="Wink J."/>
        </authorList>
    </citation>
    <scope>NUCLEOTIDE SEQUENCE [LARGE SCALE GENOMIC DNA]</scope>
    <source>
        <strain evidence="2 3">WH53</strain>
    </source>
</reference>